<evidence type="ECO:0000256" key="5">
    <source>
        <dbReference type="ARBA" id="ARBA00023237"/>
    </source>
</evidence>
<evidence type="ECO:0000313" key="9">
    <source>
        <dbReference type="EMBL" id="OPB50884.1"/>
    </source>
</evidence>
<sequence>MKNNIYKIVLGVASLVFVGASVTSCQDAIDIVQPGQLDDESTFKSISDLDLYLNGIYNIVDPTNEVYISAILSDEVKPGKGSGGQEFQQHRFFFDSSDKFATNTWLIYNTVINRVNRILEGAKSVDATRDQAKYNQIIGQARALRAFAYLQLETYFSPNMKDDNALGAIIFKDVPSISQKLPRSKNAEVYAFIEEDLNFASDNVQAKGANQYYVDKTVVDAIRARFYLYRGKYELAQKYAQEVLNKSGLTLTKATPIVPNDQTPIGSSAWNTAFYADSSFNPYRQLWGDINRGEVVFALARPARGSNSTINSLWNTNASNINGNPMWFWGRNLYNIFANTPGDIRKYAYVDPSSKPNANYETISNTREDQLVIDKYPGKANGPLRNDFKVFRLSEMYFILAETTAQQGQLTESAKYIKQVRDARNYQGSVAMPNYASKQDALKDILLERRVELALEGHRYIDLKRLANDAGVTMDRNKTDDIVDVTNLPNNSYKYTFPIPNSEIQGNRGIIQNDGYAK</sequence>
<dbReference type="InterPro" id="IPR033985">
    <property type="entry name" value="SusD-like_N"/>
</dbReference>
<evidence type="ECO:0000256" key="1">
    <source>
        <dbReference type="ARBA" id="ARBA00004442"/>
    </source>
</evidence>
<evidence type="ECO:0000256" key="2">
    <source>
        <dbReference type="ARBA" id="ARBA00006275"/>
    </source>
</evidence>
<keyword evidence="3" id="KW-0732">Signal</keyword>
<evidence type="ECO:0008006" key="11">
    <source>
        <dbReference type="Google" id="ProtNLM"/>
    </source>
</evidence>
<reference evidence="9" key="2">
    <citation type="submission" date="2016-06" db="EMBL/GenBank/DDBJ databases">
        <authorList>
            <person name="Nicholson A.C."/>
        </authorList>
    </citation>
    <scope>NUCLEOTIDE SEQUENCE [LARGE SCALE GENOMIC DNA]</scope>
    <source>
        <strain evidence="9">E6809</strain>
    </source>
</reference>
<dbReference type="GO" id="GO:0009279">
    <property type="term" value="C:cell outer membrane"/>
    <property type="evidence" value="ECO:0007669"/>
    <property type="project" value="UniProtKB-SubCell"/>
</dbReference>
<protein>
    <recommendedName>
        <fullName evidence="11">RagB/SusD family nutrient uptake outer membrane protein</fullName>
    </recommendedName>
</protein>
<dbReference type="InterPro" id="IPR011990">
    <property type="entry name" value="TPR-like_helical_dom_sf"/>
</dbReference>
<reference evidence="8 10" key="1">
    <citation type="submission" date="2016-02" db="EMBL/GenBank/DDBJ databases">
        <authorList>
            <person name="Nicholson A.C."/>
            <person name="Humrighouse B.W."/>
            <person name="Loparev V."/>
            <person name="Emery B."/>
            <person name="Graziano J."/>
            <person name="McQuiston J.R."/>
        </authorList>
    </citation>
    <scope>NUCLEOTIDE SEQUENCE [LARGE SCALE GENOMIC DNA]</scope>
    <source>
        <strain evidence="8 10">E6809</strain>
    </source>
</reference>
<evidence type="ECO:0000259" key="7">
    <source>
        <dbReference type="Pfam" id="PF14322"/>
    </source>
</evidence>
<comment type="subcellular location">
    <subcellularLocation>
        <location evidence="1">Cell outer membrane</location>
    </subcellularLocation>
</comment>
<dbReference type="Pfam" id="PF14322">
    <property type="entry name" value="SusD-like_3"/>
    <property type="match status" value="1"/>
</dbReference>
<dbReference type="AlphaFoldDB" id="A0A1T3DNF9"/>
<accession>A0A1T3DNF9</accession>
<dbReference type="Gene3D" id="1.25.40.390">
    <property type="match status" value="1"/>
</dbReference>
<keyword evidence="5" id="KW-0998">Cell outer membrane</keyword>
<dbReference type="Proteomes" id="UP000189738">
    <property type="component" value="Chromosome"/>
</dbReference>
<feature type="domain" description="SusD-like N-terminal" evidence="7">
    <location>
        <begin position="83"/>
        <end position="228"/>
    </location>
</feature>
<dbReference type="Pfam" id="PF07980">
    <property type="entry name" value="SusD_RagB"/>
    <property type="match status" value="1"/>
</dbReference>
<evidence type="ECO:0000313" key="10">
    <source>
        <dbReference type="Proteomes" id="UP000189738"/>
    </source>
</evidence>
<organism evidence="9">
    <name type="scientific">Elizabethkingia anophelis</name>
    <dbReference type="NCBI Taxonomy" id="1117645"/>
    <lineage>
        <taxon>Bacteria</taxon>
        <taxon>Pseudomonadati</taxon>
        <taxon>Bacteroidota</taxon>
        <taxon>Flavobacteriia</taxon>
        <taxon>Flavobacteriales</taxon>
        <taxon>Weeksellaceae</taxon>
        <taxon>Elizabethkingia</taxon>
    </lineage>
</organism>
<gene>
    <name evidence="8" type="ORF">AYC66_03055</name>
    <name evidence="9" type="ORF">BAY09_16420</name>
</gene>
<evidence type="ECO:0000256" key="3">
    <source>
        <dbReference type="ARBA" id="ARBA00022729"/>
    </source>
</evidence>
<dbReference type="RefSeq" id="WP_078411971.1">
    <property type="nucleotide sequence ID" value="NZ_BQKS01000002.1"/>
</dbReference>
<dbReference type="InterPro" id="IPR012944">
    <property type="entry name" value="SusD_RagB_dom"/>
</dbReference>
<proteinExistence type="inferred from homology"/>
<evidence type="ECO:0000313" key="8">
    <source>
        <dbReference type="EMBL" id="AQX49710.1"/>
    </source>
</evidence>
<comment type="similarity">
    <text evidence="2">Belongs to the SusD family.</text>
</comment>
<keyword evidence="4" id="KW-0472">Membrane</keyword>
<evidence type="ECO:0000259" key="6">
    <source>
        <dbReference type="Pfam" id="PF07980"/>
    </source>
</evidence>
<dbReference type="PROSITE" id="PS51257">
    <property type="entry name" value="PROKAR_LIPOPROTEIN"/>
    <property type="match status" value="1"/>
</dbReference>
<name>A0A1T3DNF9_9FLAO</name>
<dbReference type="SUPFAM" id="SSF48452">
    <property type="entry name" value="TPR-like"/>
    <property type="match status" value="1"/>
</dbReference>
<evidence type="ECO:0000256" key="4">
    <source>
        <dbReference type="ARBA" id="ARBA00023136"/>
    </source>
</evidence>
<feature type="domain" description="RagB/SusD" evidence="6">
    <location>
        <begin position="378"/>
        <end position="516"/>
    </location>
</feature>
<dbReference type="EMBL" id="MAHS01000004">
    <property type="protein sequence ID" value="OPB50884.1"/>
    <property type="molecule type" value="Genomic_DNA"/>
</dbReference>
<dbReference type="EMBL" id="CP014339">
    <property type="protein sequence ID" value="AQX49710.1"/>
    <property type="molecule type" value="Genomic_DNA"/>
</dbReference>